<protein>
    <recommendedName>
        <fullName evidence="5">Transmembrane protein</fullName>
    </recommendedName>
</protein>
<accession>A0AAW6LSU7</accession>
<feature type="compositionally biased region" description="Basic and acidic residues" evidence="1">
    <location>
        <begin position="96"/>
        <end position="120"/>
    </location>
</feature>
<feature type="transmembrane region" description="Helical" evidence="2">
    <location>
        <begin position="63"/>
        <end position="90"/>
    </location>
</feature>
<reference evidence="3" key="1">
    <citation type="submission" date="2023-02" db="EMBL/GenBank/DDBJ databases">
        <title>A novel hydrolase synthesized by Rhodococcus erythropolis HQ is responsible for the detoxification of Zearalenone.</title>
        <authorList>
            <person name="Hu J."/>
            <person name="Xu J."/>
        </authorList>
    </citation>
    <scope>NUCLEOTIDE SEQUENCE</scope>
    <source>
        <strain evidence="3">HQ</strain>
    </source>
</reference>
<comment type="caution">
    <text evidence="3">The sequence shown here is derived from an EMBL/GenBank/DDBJ whole genome shotgun (WGS) entry which is preliminary data.</text>
</comment>
<organism evidence="3 4">
    <name type="scientific">Rhodococcus qingshengii</name>
    <dbReference type="NCBI Taxonomy" id="334542"/>
    <lineage>
        <taxon>Bacteria</taxon>
        <taxon>Bacillati</taxon>
        <taxon>Actinomycetota</taxon>
        <taxon>Actinomycetes</taxon>
        <taxon>Mycobacteriales</taxon>
        <taxon>Nocardiaceae</taxon>
        <taxon>Rhodococcus</taxon>
        <taxon>Rhodococcus erythropolis group</taxon>
    </lineage>
</organism>
<feature type="region of interest" description="Disordered" evidence="1">
    <location>
        <begin position="96"/>
        <end position="145"/>
    </location>
</feature>
<proteinExistence type="predicted"/>
<keyword evidence="2" id="KW-0472">Membrane</keyword>
<gene>
    <name evidence="3" type="ORF">PXH69_30355</name>
</gene>
<keyword evidence="2" id="KW-1133">Transmembrane helix</keyword>
<keyword evidence="2" id="KW-0812">Transmembrane</keyword>
<dbReference type="EMBL" id="JARDXE010000025">
    <property type="protein sequence ID" value="MDE8649286.1"/>
    <property type="molecule type" value="Genomic_DNA"/>
</dbReference>
<evidence type="ECO:0008006" key="5">
    <source>
        <dbReference type="Google" id="ProtNLM"/>
    </source>
</evidence>
<dbReference type="AlphaFoldDB" id="A0AAW6LSU7"/>
<dbReference type="Proteomes" id="UP001217325">
    <property type="component" value="Unassembled WGS sequence"/>
</dbReference>
<sequence length="145" mass="14648">MMIVDEATRVVRGVADATTTVAGAVGGGVIGGVIGGVTGGIRGSAEGVRDGIRAGSSSTPTAVLTMAAVGAAGLVEWPVLLAVGGTALVLHEWDRKSGRPDREVKAVGRTSKPEQVKKESSGNSHKAAGRSQDRTHSSSHTRSTH</sequence>
<dbReference type="RefSeq" id="WP_275232817.1">
    <property type="nucleotide sequence ID" value="NZ_JARDXE010000025.1"/>
</dbReference>
<evidence type="ECO:0000256" key="1">
    <source>
        <dbReference type="SAM" id="MobiDB-lite"/>
    </source>
</evidence>
<evidence type="ECO:0000313" key="3">
    <source>
        <dbReference type="EMBL" id="MDE8649286.1"/>
    </source>
</evidence>
<name>A0AAW6LSU7_RHOSG</name>
<evidence type="ECO:0000313" key="4">
    <source>
        <dbReference type="Proteomes" id="UP001217325"/>
    </source>
</evidence>
<evidence type="ECO:0000256" key="2">
    <source>
        <dbReference type="SAM" id="Phobius"/>
    </source>
</evidence>